<reference evidence="10" key="1">
    <citation type="submission" date="2025-08" db="UniProtKB">
        <authorList>
            <consortium name="RefSeq"/>
        </authorList>
    </citation>
    <scope>IDENTIFICATION</scope>
</reference>
<dbReference type="EC" id="3.1.1.13" evidence="7"/>
<accession>A0ABM1JVS6</accession>
<comment type="catalytic activity">
    <reaction evidence="8">
        <text>a cholesterol ester + H2O = cholesterol + a fatty acid + H(+)</text>
        <dbReference type="Rhea" id="RHEA:36403"/>
        <dbReference type="ChEBI" id="CHEBI:15377"/>
        <dbReference type="ChEBI" id="CHEBI:15378"/>
        <dbReference type="ChEBI" id="CHEBI:16113"/>
        <dbReference type="ChEBI" id="CHEBI:17002"/>
        <dbReference type="ChEBI" id="CHEBI:28868"/>
        <dbReference type="EC" id="3.1.1.13"/>
    </reaction>
    <physiologicalReaction direction="left-to-right" evidence="8">
        <dbReference type="Rhea" id="RHEA:36404"/>
    </physiologicalReaction>
</comment>
<evidence type="ECO:0000256" key="6">
    <source>
        <dbReference type="ARBA" id="ARBA00031924"/>
    </source>
</evidence>
<dbReference type="RefSeq" id="XP_015265563.1">
    <property type="nucleotide sequence ID" value="XM_015410077.1"/>
</dbReference>
<evidence type="ECO:0000313" key="10">
    <source>
        <dbReference type="RefSeq" id="XP_015265563.1"/>
    </source>
</evidence>
<dbReference type="SUPFAM" id="SSF53474">
    <property type="entry name" value="alpha/beta-Hydrolases"/>
    <property type="match status" value="1"/>
</dbReference>
<evidence type="ECO:0000256" key="4">
    <source>
        <dbReference type="ARBA" id="ARBA00022677"/>
    </source>
</evidence>
<organism evidence="9 10">
    <name type="scientific">Gekko japonicus</name>
    <name type="common">Schlegel's Japanese gecko</name>
    <dbReference type="NCBI Taxonomy" id="146911"/>
    <lineage>
        <taxon>Eukaryota</taxon>
        <taxon>Metazoa</taxon>
        <taxon>Chordata</taxon>
        <taxon>Craniata</taxon>
        <taxon>Vertebrata</taxon>
        <taxon>Euteleostomi</taxon>
        <taxon>Lepidosauria</taxon>
        <taxon>Squamata</taxon>
        <taxon>Bifurcata</taxon>
        <taxon>Gekkota</taxon>
        <taxon>Gekkonidae</taxon>
        <taxon>Gekkoninae</taxon>
        <taxon>Gekko</taxon>
    </lineage>
</organism>
<dbReference type="Gene3D" id="3.40.50.1820">
    <property type="entry name" value="alpha/beta hydrolase"/>
    <property type="match status" value="1"/>
</dbReference>
<evidence type="ECO:0000256" key="3">
    <source>
        <dbReference type="ARBA" id="ARBA00019242"/>
    </source>
</evidence>
<comment type="similarity">
    <text evidence="2">Belongs to the AB hydrolase superfamily. LDAH family.</text>
</comment>
<proteinExistence type="inferred from homology"/>
<evidence type="ECO:0000256" key="5">
    <source>
        <dbReference type="ARBA" id="ARBA00022801"/>
    </source>
</evidence>
<sequence>MAQIKRCLLRGKLFRQRSSSRLREGIVLGAKTNSQGGKCSPSPRNRELPVAISYAGQVPMANGDAADARGPVSARPPSYDFLVWRKSRGFGFHLSPVASATASSARPGRAAMPASASETLRAGEQVAGEAAGNKPALEEEIPVHEEFTSICGAATQIIKCGPWKNLFEKESVPRLLFLVIPGNPGFTGYYWTFIQALYCGLNRQYPVWVVSHAGHCRVPHDMEIVEDTDVKELDDVFGLCGQTEHKLNFLRKTVPQDMKLVLIGHSIGCYIALEMIKQAPELEVIRCVMLFPTIERMAQSPQGKIMTPLLCQFRYIVYMPIYLIMLLPQKIKSILVRFVLRGLKHHDESSVMASLDLANMDCVANVMYLASQEMRKVVERDSSTIKKHLKKLTFYYGATDLWCPVQYYEEMKAEFPDGDIRLCEKGIRHAFVLEASKEVAAMVTEWVQDDLARL</sequence>
<dbReference type="Proteomes" id="UP000694871">
    <property type="component" value="Unplaced"/>
</dbReference>
<dbReference type="PANTHER" id="PTHR13390:SF0">
    <property type="entry name" value="LIPID DROPLET-ASSOCIATED HYDROLASE"/>
    <property type="match status" value="1"/>
</dbReference>
<dbReference type="GeneID" id="107109454"/>
<evidence type="ECO:0000256" key="2">
    <source>
        <dbReference type="ARBA" id="ARBA00008300"/>
    </source>
</evidence>
<evidence type="ECO:0000256" key="7">
    <source>
        <dbReference type="ARBA" id="ARBA00039150"/>
    </source>
</evidence>
<keyword evidence="4" id="KW-0551">Lipid droplet</keyword>
<gene>
    <name evidence="10" type="primary">LDAH</name>
</gene>
<dbReference type="Pfam" id="PF10230">
    <property type="entry name" value="LIDHydrolase"/>
    <property type="match status" value="1"/>
</dbReference>
<keyword evidence="5 10" id="KW-0378">Hydrolase</keyword>
<dbReference type="InterPro" id="IPR029058">
    <property type="entry name" value="AB_hydrolase_fold"/>
</dbReference>
<name>A0ABM1JVS6_GEKJA</name>
<evidence type="ECO:0000256" key="1">
    <source>
        <dbReference type="ARBA" id="ARBA00004502"/>
    </source>
</evidence>
<comment type="subcellular location">
    <subcellularLocation>
        <location evidence="1">Lipid droplet</location>
    </subcellularLocation>
</comment>
<evidence type="ECO:0000256" key="8">
    <source>
        <dbReference type="ARBA" id="ARBA00049527"/>
    </source>
</evidence>
<dbReference type="PANTHER" id="PTHR13390">
    <property type="entry name" value="LIPASE"/>
    <property type="match status" value="1"/>
</dbReference>
<protein>
    <recommendedName>
        <fullName evidence="3">Lipid droplet-associated hydrolase</fullName>
        <ecNumber evidence="7">3.1.1.13</ecNumber>
    </recommendedName>
    <alternativeName>
        <fullName evidence="6">Lipid droplet-associated serine hydrolase</fullName>
    </alternativeName>
</protein>
<dbReference type="GO" id="GO:0016787">
    <property type="term" value="F:hydrolase activity"/>
    <property type="evidence" value="ECO:0007669"/>
    <property type="project" value="UniProtKB-KW"/>
</dbReference>
<dbReference type="InterPro" id="IPR019363">
    <property type="entry name" value="LDAH"/>
</dbReference>
<keyword evidence="9" id="KW-1185">Reference proteome</keyword>
<evidence type="ECO:0000313" key="9">
    <source>
        <dbReference type="Proteomes" id="UP000694871"/>
    </source>
</evidence>